<name>A0A8J4YL93_CHIOP</name>
<comment type="caution">
    <text evidence="1">The sequence shown here is derived from an EMBL/GenBank/DDBJ whole genome shotgun (WGS) entry which is preliminary data.</text>
</comment>
<evidence type="ECO:0000313" key="1">
    <source>
        <dbReference type="EMBL" id="KAG0729103.1"/>
    </source>
</evidence>
<reference evidence="1" key="1">
    <citation type="submission" date="2020-07" db="EMBL/GenBank/DDBJ databases">
        <title>The High-quality genome of the commercially important snow crab, Chionoecetes opilio.</title>
        <authorList>
            <person name="Jeong J.-H."/>
            <person name="Ryu S."/>
        </authorList>
    </citation>
    <scope>NUCLEOTIDE SEQUENCE</scope>
    <source>
        <strain evidence="1">MADBK_172401_WGS</strain>
        <tissue evidence="1">Digestive gland</tissue>
    </source>
</reference>
<accession>A0A8J4YL93</accession>
<dbReference type="EMBL" id="JACEEZ010001534">
    <property type="protein sequence ID" value="KAG0729103.1"/>
    <property type="molecule type" value="Genomic_DNA"/>
</dbReference>
<sequence>MHFNAAELGTSLVIITAEIQTSWSCVWHVPQDPIHLFQKVRDEEPTDSWRSPTEAYTGGTCDSMIGMHAFTAVATVQSFVLAGKMTTLKAGEDGQDLTRMRSIQHLGRSWEVFLNSFRSYKEITCQHVPASTHKTEVNNLSYELFCASTWRWSQVTPHCEDAVCMHALRVKLPGCDLEENLAEPAICCEPKSLRLDTDEDGKLAVN</sequence>
<gene>
    <name evidence="1" type="ORF">GWK47_031028</name>
</gene>
<dbReference type="Proteomes" id="UP000770661">
    <property type="component" value="Unassembled WGS sequence"/>
</dbReference>
<evidence type="ECO:0000313" key="2">
    <source>
        <dbReference type="Proteomes" id="UP000770661"/>
    </source>
</evidence>
<protein>
    <submittedName>
        <fullName evidence="1">Uncharacterized protein</fullName>
    </submittedName>
</protein>
<proteinExistence type="predicted"/>
<organism evidence="1 2">
    <name type="scientific">Chionoecetes opilio</name>
    <name type="common">Atlantic snow crab</name>
    <name type="synonym">Cancer opilio</name>
    <dbReference type="NCBI Taxonomy" id="41210"/>
    <lineage>
        <taxon>Eukaryota</taxon>
        <taxon>Metazoa</taxon>
        <taxon>Ecdysozoa</taxon>
        <taxon>Arthropoda</taxon>
        <taxon>Crustacea</taxon>
        <taxon>Multicrustacea</taxon>
        <taxon>Malacostraca</taxon>
        <taxon>Eumalacostraca</taxon>
        <taxon>Eucarida</taxon>
        <taxon>Decapoda</taxon>
        <taxon>Pleocyemata</taxon>
        <taxon>Brachyura</taxon>
        <taxon>Eubrachyura</taxon>
        <taxon>Majoidea</taxon>
        <taxon>Majidae</taxon>
        <taxon>Chionoecetes</taxon>
    </lineage>
</organism>
<dbReference type="AlphaFoldDB" id="A0A8J4YL93"/>
<keyword evidence="2" id="KW-1185">Reference proteome</keyword>